<name>A0A0F4TNX4_PSEFL</name>
<gene>
    <name evidence="1" type="ORF">VC34_09170</name>
</gene>
<accession>A0A0F4TNX4</accession>
<organism evidence="1 2">
    <name type="scientific">Pseudomonas fluorescens</name>
    <dbReference type="NCBI Taxonomy" id="294"/>
    <lineage>
        <taxon>Bacteria</taxon>
        <taxon>Pseudomonadati</taxon>
        <taxon>Pseudomonadota</taxon>
        <taxon>Gammaproteobacteria</taxon>
        <taxon>Pseudomonadales</taxon>
        <taxon>Pseudomonadaceae</taxon>
        <taxon>Pseudomonas</taxon>
    </lineage>
</organism>
<protein>
    <submittedName>
        <fullName evidence="1">Uncharacterized protein</fullName>
    </submittedName>
</protein>
<evidence type="ECO:0000313" key="1">
    <source>
        <dbReference type="EMBL" id="KJZ45690.1"/>
    </source>
</evidence>
<dbReference type="AlphaFoldDB" id="A0A0F4TNX4"/>
<dbReference type="PATRIC" id="fig|294.131.peg.6077"/>
<dbReference type="EMBL" id="LACD01000008">
    <property type="protein sequence ID" value="KJZ45690.1"/>
    <property type="molecule type" value="Genomic_DNA"/>
</dbReference>
<comment type="caution">
    <text evidence="1">The sequence shown here is derived from an EMBL/GenBank/DDBJ whole genome shotgun (WGS) entry which is preliminary data.</text>
</comment>
<sequence length="160" mass="18335">MKLRPDLMPPILDESKVARLAELAAEIDCGRQDQTQDQLAEFNREALTNLTFIDFQGIYGSQDHDTWVRQVLATPYEQRLADITKPELIEMTRRVMEADGPEHAINFWLHMLELNIPDTQISDLIFCPGEYFGVEDNSQELSPEQVVEVTLRGEGSRTQE</sequence>
<dbReference type="RefSeq" id="WP_046046232.1">
    <property type="nucleotide sequence ID" value="NZ_LACD01000008.1"/>
</dbReference>
<evidence type="ECO:0000313" key="2">
    <source>
        <dbReference type="Proteomes" id="UP000033500"/>
    </source>
</evidence>
<reference evidence="1 2" key="1">
    <citation type="submission" date="2015-03" db="EMBL/GenBank/DDBJ databases">
        <title>Comparative genomics of Pseudomonas insights into diversity of traits involved in vanlence and defense.</title>
        <authorList>
            <person name="Qin Y."/>
        </authorList>
    </citation>
    <scope>NUCLEOTIDE SEQUENCE [LARGE SCALE GENOMIC DNA]</scope>
    <source>
        <strain evidence="1 2">C3</strain>
    </source>
</reference>
<dbReference type="Proteomes" id="UP000033500">
    <property type="component" value="Unassembled WGS sequence"/>
</dbReference>
<proteinExistence type="predicted"/>